<evidence type="ECO:0000256" key="3">
    <source>
        <dbReference type="ARBA" id="ARBA00004947"/>
    </source>
</evidence>
<dbReference type="EC" id="5.1.3.2" evidence="11"/>
<dbReference type="InterPro" id="IPR036291">
    <property type="entry name" value="NAD(P)-bd_dom_sf"/>
</dbReference>
<dbReference type="InParanoid" id="A0A0L0H547"/>
<comment type="catalytic activity">
    <reaction evidence="1 11">
        <text>UDP-alpha-D-glucose = UDP-alpha-D-galactose</text>
        <dbReference type="Rhea" id="RHEA:22168"/>
        <dbReference type="ChEBI" id="CHEBI:58885"/>
        <dbReference type="ChEBI" id="CHEBI:66914"/>
        <dbReference type="EC" id="5.1.3.2"/>
    </reaction>
</comment>
<dbReference type="eggNOG" id="KOG1371">
    <property type="taxonomic scope" value="Eukaryota"/>
</dbReference>
<dbReference type="Pfam" id="PF01370">
    <property type="entry name" value="Epimerase"/>
    <property type="match status" value="1"/>
</dbReference>
<gene>
    <name evidence="13" type="ORF">SPPG_08718</name>
</gene>
<proteinExistence type="inferred from homology"/>
<dbReference type="AlphaFoldDB" id="A0A0L0H547"/>
<keyword evidence="11" id="KW-0119">Carbohydrate metabolism</keyword>
<dbReference type="GO" id="GO:0003978">
    <property type="term" value="F:UDP-glucose 4-epimerase activity"/>
    <property type="evidence" value="ECO:0007669"/>
    <property type="project" value="UniProtKB-UniRule"/>
</dbReference>
<dbReference type="GO" id="GO:0006012">
    <property type="term" value="P:galactose metabolic process"/>
    <property type="evidence" value="ECO:0007669"/>
    <property type="project" value="UniProtKB-UniPathway"/>
</dbReference>
<evidence type="ECO:0000256" key="1">
    <source>
        <dbReference type="ARBA" id="ARBA00000083"/>
    </source>
</evidence>
<evidence type="ECO:0000256" key="8">
    <source>
        <dbReference type="ARBA" id="ARBA00037676"/>
    </source>
</evidence>
<dbReference type="GeneID" id="27691861"/>
<feature type="domain" description="NAD-dependent epimerase/dehydratase" evidence="12">
    <location>
        <begin position="28"/>
        <end position="281"/>
    </location>
</feature>
<dbReference type="EMBL" id="KQ257474">
    <property type="protein sequence ID" value="KNC95853.1"/>
    <property type="molecule type" value="Genomic_DNA"/>
</dbReference>
<accession>A0A0L0H547</accession>
<dbReference type="Proteomes" id="UP000053201">
    <property type="component" value="Unassembled WGS sequence"/>
</dbReference>
<evidence type="ECO:0000256" key="6">
    <source>
        <dbReference type="ARBA" id="ARBA00023144"/>
    </source>
</evidence>
<evidence type="ECO:0000259" key="12">
    <source>
        <dbReference type="Pfam" id="PF01370"/>
    </source>
</evidence>
<dbReference type="Gene3D" id="3.90.25.10">
    <property type="entry name" value="UDP-galactose 4-epimerase, domain 1"/>
    <property type="match status" value="1"/>
</dbReference>
<comment type="similarity">
    <text evidence="9">In the N-terminal section; belongs to the NAD(P)-dependent epimerase/dehydratase family.</text>
</comment>
<evidence type="ECO:0000256" key="5">
    <source>
        <dbReference type="ARBA" id="ARBA00023027"/>
    </source>
</evidence>
<evidence type="ECO:0000256" key="7">
    <source>
        <dbReference type="ARBA" id="ARBA00023235"/>
    </source>
</evidence>
<dbReference type="NCBIfam" id="TIGR01179">
    <property type="entry name" value="galE"/>
    <property type="match status" value="1"/>
</dbReference>
<comment type="cofactor">
    <cofactor evidence="2 11">
        <name>NAD(+)</name>
        <dbReference type="ChEBI" id="CHEBI:57540"/>
    </cofactor>
</comment>
<dbReference type="InterPro" id="IPR001509">
    <property type="entry name" value="Epimerase_deHydtase"/>
</dbReference>
<evidence type="ECO:0000313" key="13">
    <source>
        <dbReference type="EMBL" id="KNC95853.1"/>
    </source>
</evidence>
<dbReference type="UniPathway" id="UPA00214"/>
<organism evidence="13 14">
    <name type="scientific">Spizellomyces punctatus (strain DAOM BR117)</name>
    <dbReference type="NCBI Taxonomy" id="645134"/>
    <lineage>
        <taxon>Eukaryota</taxon>
        <taxon>Fungi</taxon>
        <taxon>Fungi incertae sedis</taxon>
        <taxon>Chytridiomycota</taxon>
        <taxon>Chytridiomycota incertae sedis</taxon>
        <taxon>Chytridiomycetes</taxon>
        <taxon>Spizellomycetales</taxon>
        <taxon>Spizellomycetaceae</taxon>
        <taxon>Spizellomyces</taxon>
    </lineage>
</organism>
<sequence length="387" mass="42411">MSRIRSQSEEILVDDDSDSSLELRNEHVLVTGGAGYIGSHTVLRLLQQGYKVSVIDNLTNSSQESLRRVAAVASSTVYFYHGDLRDFAFLDRVFSSQSFWGVIHFAALKSAPESVAKPLDYYDVNVGGTLSLLQAMVKHGVSRLVFSSTAAVYGTPRSGIDVIPETHETHPANPYGRTKLATEYMIRDVVEAYPNFGAVLLRYFNPVGAHESGIIGEDPKGKPGNLMPFVLQVAAATRGHLDVTGTDWPTHDGSGVRDFIHVVDLADGHIAALEHADKIARCEGSCDIFNMGTGKGTSVLDMIHEMERVTGRSIPWKASQRRPGDVARVVADPTSAQQILNWSARKSLKHMCQDAWRWVQTNPSGYHPADAVKTQKKVRDVRLGLTA</sequence>
<evidence type="ECO:0000256" key="2">
    <source>
        <dbReference type="ARBA" id="ARBA00001911"/>
    </source>
</evidence>
<keyword evidence="14" id="KW-1185">Reference proteome</keyword>
<evidence type="ECO:0000256" key="11">
    <source>
        <dbReference type="RuleBase" id="RU366046"/>
    </source>
</evidence>
<protein>
    <recommendedName>
        <fullName evidence="11">UDP-glucose 4-epimerase</fullName>
        <ecNumber evidence="11">5.1.3.2</ecNumber>
    </recommendedName>
</protein>
<dbReference type="RefSeq" id="XP_016603893.1">
    <property type="nucleotide sequence ID" value="XM_016756873.1"/>
</dbReference>
<dbReference type="OrthoDB" id="9402762at2759"/>
<reference evidence="13 14" key="1">
    <citation type="submission" date="2009-08" db="EMBL/GenBank/DDBJ databases">
        <title>The Genome Sequence of Spizellomyces punctatus strain DAOM BR117.</title>
        <authorList>
            <consortium name="The Broad Institute Genome Sequencing Platform"/>
            <person name="Russ C."/>
            <person name="Cuomo C."/>
            <person name="Shea T."/>
            <person name="Young S.K."/>
            <person name="Zeng Q."/>
            <person name="Koehrsen M."/>
            <person name="Haas B."/>
            <person name="Borodovsky M."/>
            <person name="Guigo R."/>
            <person name="Alvarado L."/>
            <person name="Berlin A."/>
            <person name="Bochicchio J."/>
            <person name="Borenstein D."/>
            <person name="Chapman S."/>
            <person name="Chen Z."/>
            <person name="Engels R."/>
            <person name="Freedman E."/>
            <person name="Gellesch M."/>
            <person name="Goldberg J."/>
            <person name="Griggs A."/>
            <person name="Gujja S."/>
            <person name="Heiman D."/>
            <person name="Hepburn T."/>
            <person name="Howarth C."/>
            <person name="Jen D."/>
            <person name="Larson L."/>
            <person name="Lewis B."/>
            <person name="Mehta T."/>
            <person name="Park D."/>
            <person name="Pearson M."/>
            <person name="Roberts A."/>
            <person name="Saif S."/>
            <person name="Shenoy N."/>
            <person name="Sisk P."/>
            <person name="Stolte C."/>
            <person name="Sykes S."/>
            <person name="Thomson T."/>
            <person name="Walk T."/>
            <person name="White J."/>
            <person name="Yandava C."/>
            <person name="Burger G."/>
            <person name="Gray M.W."/>
            <person name="Holland P.W.H."/>
            <person name="King N."/>
            <person name="Lang F.B.F."/>
            <person name="Roger A.J."/>
            <person name="Ruiz-Trillo I."/>
            <person name="Lander E."/>
            <person name="Nusbaum C."/>
        </authorList>
    </citation>
    <scope>NUCLEOTIDE SEQUENCE [LARGE SCALE GENOMIC DNA]</scope>
    <source>
        <strain evidence="13 14">DAOM BR117</strain>
    </source>
</reference>
<dbReference type="VEuPathDB" id="FungiDB:SPPG_08718"/>
<keyword evidence="5 11" id="KW-0520">NAD</keyword>
<comment type="pathway">
    <text evidence="3 11">Carbohydrate metabolism; galactose metabolism.</text>
</comment>
<comment type="subunit">
    <text evidence="11">Homodimer.</text>
</comment>
<evidence type="ECO:0000313" key="14">
    <source>
        <dbReference type="Proteomes" id="UP000053201"/>
    </source>
</evidence>
<comment type="pathway">
    <text evidence="4">Carbohydrate metabolism; hexose metabolism.</text>
</comment>
<name>A0A0L0H547_SPIPD</name>
<dbReference type="PANTHER" id="PTHR43725">
    <property type="entry name" value="UDP-GLUCOSE 4-EPIMERASE"/>
    <property type="match status" value="1"/>
</dbReference>
<dbReference type="OMA" id="RDACEDI"/>
<dbReference type="PANTHER" id="PTHR43725:SF47">
    <property type="entry name" value="UDP-GLUCOSE 4-EPIMERASE"/>
    <property type="match status" value="1"/>
</dbReference>
<comment type="similarity">
    <text evidence="11">Belongs to the NAD(P)-dependent epimerase/dehydratase family.</text>
</comment>
<dbReference type="Gene3D" id="3.40.50.720">
    <property type="entry name" value="NAD(P)-binding Rossmann-like Domain"/>
    <property type="match status" value="1"/>
</dbReference>
<dbReference type="SUPFAM" id="SSF51735">
    <property type="entry name" value="NAD(P)-binding Rossmann-fold domains"/>
    <property type="match status" value="1"/>
</dbReference>
<comment type="similarity">
    <text evidence="10">In the C-terminal section; belongs to the aldose epimerase family.</text>
</comment>
<evidence type="ECO:0000256" key="10">
    <source>
        <dbReference type="ARBA" id="ARBA00038238"/>
    </source>
</evidence>
<dbReference type="CDD" id="cd05247">
    <property type="entry name" value="UDP_G4E_1_SDR_e"/>
    <property type="match status" value="1"/>
</dbReference>
<comment type="function">
    <text evidence="8">Mutarotase converts alpha-aldose to the beta-anomer. It is active on D-glucose, L-arabinose, D-xylose, D-galactose, maltose and lactose.</text>
</comment>
<keyword evidence="7 11" id="KW-0413">Isomerase</keyword>
<evidence type="ECO:0000256" key="4">
    <source>
        <dbReference type="ARBA" id="ARBA00005028"/>
    </source>
</evidence>
<dbReference type="GO" id="GO:0005829">
    <property type="term" value="C:cytosol"/>
    <property type="evidence" value="ECO:0007669"/>
    <property type="project" value="TreeGrafter"/>
</dbReference>
<dbReference type="STRING" id="645134.A0A0L0H547"/>
<dbReference type="InterPro" id="IPR005886">
    <property type="entry name" value="UDP_G4E"/>
</dbReference>
<keyword evidence="6" id="KW-0299">Galactose metabolism</keyword>
<evidence type="ECO:0000256" key="9">
    <source>
        <dbReference type="ARBA" id="ARBA00037955"/>
    </source>
</evidence>